<keyword evidence="3 6" id="KW-0812">Transmembrane</keyword>
<comment type="subcellular location">
    <subcellularLocation>
        <location evidence="1">Cell membrane</location>
        <topology evidence="1">Multi-pass membrane protein</topology>
    </subcellularLocation>
</comment>
<dbReference type="AlphaFoldDB" id="A0A9D1G2M0"/>
<feature type="transmembrane region" description="Helical" evidence="6">
    <location>
        <begin position="354"/>
        <end position="374"/>
    </location>
</feature>
<dbReference type="PANTHER" id="PTHR43370">
    <property type="entry name" value="SUGAR ABC TRANSPORTER INTEGRAL MEMBRANE PROTEIN-RELATED"/>
    <property type="match status" value="1"/>
</dbReference>
<keyword evidence="4 6" id="KW-1133">Transmembrane helix</keyword>
<keyword evidence="2" id="KW-1003">Cell membrane</keyword>
<proteinExistence type="predicted"/>
<dbReference type="PANTHER" id="PTHR43370:SF1">
    <property type="entry name" value="GUANOSINE ABC TRANSPORTER PERMEASE PROTEIN NUPQ"/>
    <property type="match status" value="1"/>
</dbReference>
<feature type="transmembrane region" description="Helical" evidence="6">
    <location>
        <begin position="166"/>
        <end position="191"/>
    </location>
</feature>
<dbReference type="InterPro" id="IPR001851">
    <property type="entry name" value="ABC_transp_permease"/>
</dbReference>
<evidence type="ECO:0000256" key="5">
    <source>
        <dbReference type="ARBA" id="ARBA00023136"/>
    </source>
</evidence>
<evidence type="ECO:0000256" key="4">
    <source>
        <dbReference type="ARBA" id="ARBA00022989"/>
    </source>
</evidence>
<feature type="transmembrane region" description="Helical" evidence="6">
    <location>
        <begin position="304"/>
        <end position="323"/>
    </location>
</feature>
<keyword evidence="5 6" id="KW-0472">Membrane</keyword>
<feature type="transmembrane region" description="Helical" evidence="6">
    <location>
        <begin position="386"/>
        <end position="402"/>
    </location>
</feature>
<evidence type="ECO:0000256" key="1">
    <source>
        <dbReference type="ARBA" id="ARBA00004651"/>
    </source>
</evidence>
<sequence>MSNAMDVVYFVFRQMMFFSIPLLIVALGGMFSERSGVVNIALEGIMVMGAFAAIFFINRIQQMGFYTERLNQLGELGACASSLISQLGRVSALTQEHIDAARATLDSFLASPNAYALSNAEELIAQLESVVGGLAIDGRADADALRAIQSLASTQASVQMNAWGQWILLAAIGVAGVTGVVFSLLHAYAAINMRADQTISGTALNLIAPAAAIYMARTLQDNGVQQVNFANVFRLREVPVLGDIPVLGGLLFKEAYITTYLGLIILAISAFLLYKTRFGLRLRACGEHPQAADSVGVNVYKIRYAGVMLSGLFAGIGGLVFVIPTSTNFNATVSGYGFLAVAVMIFGQWRPLRILLAALFFGLMKTISASYSGIPGLQNLGIPSNVYKMIPYIATLVVLAFTSRRSQAPRASGVPYDQGSR</sequence>
<reference evidence="7" key="2">
    <citation type="journal article" date="2021" name="PeerJ">
        <title>Extensive microbial diversity within the chicken gut microbiome revealed by metagenomics and culture.</title>
        <authorList>
            <person name="Gilroy R."/>
            <person name="Ravi A."/>
            <person name="Getino M."/>
            <person name="Pursley I."/>
            <person name="Horton D.L."/>
            <person name="Alikhan N.F."/>
            <person name="Baker D."/>
            <person name="Gharbi K."/>
            <person name="Hall N."/>
            <person name="Watson M."/>
            <person name="Adriaenssens E.M."/>
            <person name="Foster-Nyarko E."/>
            <person name="Jarju S."/>
            <person name="Secka A."/>
            <person name="Antonio M."/>
            <person name="Oren A."/>
            <person name="Chaudhuri R.R."/>
            <person name="La Ragione R."/>
            <person name="Hildebrand F."/>
            <person name="Pallen M.J."/>
        </authorList>
    </citation>
    <scope>NUCLEOTIDE SEQUENCE</scope>
    <source>
        <strain evidence="7">13766</strain>
    </source>
</reference>
<feature type="transmembrane region" description="Helical" evidence="6">
    <location>
        <begin position="255"/>
        <end position="274"/>
    </location>
</feature>
<evidence type="ECO:0000256" key="3">
    <source>
        <dbReference type="ARBA" id="ARBA00022692"/>
    </source>
</evidence>
<feature type="transmembrane region" description="Helical" evidence="6">
    <location>
        <begin position="329"/>
        <end position="347"/>
    </location>
</feature>
<dbReference type="Pfam" id="PF02653">
    <property type="entry name" value="BPD_transp_2"/>
    <property type="match status" value="2"/>
</dbReference>
<dbReference type="GO" id="GO:0005886">
    <property type="term" value="C:plasma membrane"/>
    <property type="evidence" value="ECO:0007669"/>
    <property type="project" value="UniProtKB-SubCell"/>
</dbReference>
<name>A0A9D1G2M0_9FIRM</name>
<feature type="transmembrane region" description="Helical" evidence="6">
    <location>
        <begin position="7"/>
        <end position="31"/>
    </location>
</feature>
<comment type="caution">
    <text evidence="7">The sequence shown here is derived from an EMBL/GenBank/DDBJ whole genome shotgun (WGS) entry which is preliminary data.</text>
</comment>
<gene>
    <name evidence="7" type="ORF">IAA84_12915</name>
</gene>
<evidence type="ECO:0000313" key="8">
    <source>
        <dbReference type="Proteomes" id="UP000824140"/>
    </source>
</evidence>
<dbReference type="Proteomes" id="UP000824140">
    <property type="component" value="Unassembled WGS sequence"/>
</dbReference>
<organism evidence="7 8">
    <name type="scientific">Candidatus Alectryocaccomicrobium excrementavium</name>
    <dbReference type="NCBI Taxonomy" id="2840668"/>
    <lineage>
        <taxon>Bacteria</taxon>
        <taxon>Bacillati</taxon>
        <taxon>Bacillota</taxon>
        <taxon>Clostridia</taxon>
        <taxon>Candidatus Alectryocaccomicrobium</taxon>
    </lineage>
</organism>
<dbReference type="GO" id="GO:0022857">
    <property type="term" value="F:transmembrane transporter activity"/>
    <property type="evidence" value="ECO:0007669"/>
    <property type="project" value="InterPro"/>
</dbReference>
<dbReference type="EMBL" id="DVJN01000246">
    <property type="protein sequence ID" value="HIS93909.1"/>
    <property type="molecule type" value="Genomic_DNA"/>
</dbReference>
<dbReference type="CDD" id="cd06580">
    <property type="entry name" value="TM_PBP1_transp_TpRbsC_like"/>
    <property type="match status" value="1"/>
</dbReference>
<accession>A0A9D1G2M0</accession>
<evidence type="ECO:0000256" key="6">
    <source>
        <dbReference type="SAM" id="Phobius"/>
    </source>
</evidence>
<reference evidence="7" key="1">
    <citation type="submission" date="2020-10" db="EMBL/GenBank/DDBJ databases">
        <authorList>
            <person name="Gilroy R."/>
        </authorList>
    </citation>
    <scope>NUCLEOTIDE SEQUENCE</scope>
    <source>
        <strain evidence="7">13766</strain>
    </source>
</reference>
<feature type="transmembrane region" description="Helical" evidence="6">
    <location>
        <begin position="37"/>
        <end position="57"/>
    </location>
</feature>
<evidence type="ECO:0000313" key="7">
    <source>
        <dbReference type="EMBL" id="HIS93909.1"/>
    </source>
</evidence>
<evidence type="ECO:0000256" key="2">
    <source>
        <dbReference type="ARBA" id="ARBA00022475"/>
    </source>
</evidence>
<protein>
    <submittedName>
        <fullName evidence="7">ABC transporter permease</fullName>
    </submittedName>
</protein>